<dbReference type="PRINTS" id="PR01039">
    <property type="entry name" value="TRNASYNTHTRP"/>
</dbReference>
<keyword evidence="4 8" id="KW-0067">ATP-binding</keyword>
<evidence type="ECO:0000313" key="10">
    <source>
        <dbReference type="EMBL" id="KKR86013.1"/>
    </source>
</evidence>
<proteinExistence type="inferred from homology"/>
<dbReference type="GO" id="GO:0006436">
    <property type="term" value="P:tryptophanyl-tRNA aminoacylation"/>
    <property type="evidence" value="ECO:0007669"/>
    <property type="project" value="UniProtKB-UniRule"/>
</dbReference>
<organism evidence="10 11">
    <name type="scientific">Candidatus Uhrbacteria bacterium GW2011_GWC2_41_11</name>
    <dbReference type="NCBI Taxonomy" id="1618985"/>
    <lineage>
        <taxon>Bacteria</taxon>
        <taxon>Candidatus Uhriibacteriota</taxon>
    </lineage>
</organism>
<dbReference type="PANTHER" id="PTHR43766">
    <property type="entry name" value="TRYPTOPHAN--TRNA LIGASE, MITOCHONDRIAL"/>
    <property type="match status" value="1"/>
</dbReference>
<evidence type="ECO:0000256" key="2">
    <source>
        <dbReference type="ARBA" id="ARBA00022598"/>
    </source>
</evidence>
<sequence length="327" mass="36983">MKRTLTGLQPTGFLHIGNYFGAIEPMVNTQGEGERFLFIVDYHAITVPQDPEKLRKNILFAAATYLAAGIDPNQTIIFQQSRISEHTELGWILHCHASMGELSRMTQFKDKSKDKGEHVSVGLFTYPLLMVADILLYDINAVPVGEDQKQHVELTRDIAERFNRLYGETFVLPEPQIRSFGARIMGLDDPMKKMSKSASSPKNYISLLDKEDVIRKKIMSAVTDTGSSIEYELSRPGLANLMTIFSLITKKSFDQIKIDYAGSGYGDFKRDLAEVLVLFLKPIQANIHTYLEQEDELKKILDIGAEHAKEIAEQKMQIVRERIGVKL</sequence>
<keyword evidence="5 8" id="KW-0648">Protein biosynthesis</keyword>
<evidence type="ECO:0000256" key="3">
    <source>
        <dbReference type="ARBA" id="ARBA00022741"/>
    </source>
</evidence>
<dbReference type="InterPro" id="IPR024109">
    <property type="entry name" value="Trp-tRNA-ligase_bac-type"/>
</dbReference>
<dbReference type="GO" id="GO:0005524">
    <property type="term" value="F:ATP binding"/>
    <property type="evidence" value="ECO:0007669"/>
    <property type="project" value="UniProtKB-UniRule"/>
</dbReference>
<feature type="binding site" evidence="8">
    <location>
        <begin position="145"/>
        <end position="147"/>
    </location>
    <ligand>
        <name>ATP</name>
        <dbReference type="ChEBI" id="CHEBI:30616"/>
    </ligand>
</feature>
<evidence type="ECO:0000256" key="1">
    <source>
        <dbReference type="ARBA" id="ARBA00005594"/>
    </source>
</evidence>
<dbReference type="Pfam" id="PF00579">
    <property type="entry name" value="tRNA-synt_1b"/>
    <property type="match status" value="1"/>
</dbReference>
<evidence type="ECO:0000256" key="9">
    <source>
        <dbReference type="RuleBase" id="RU363036"/>
    </source>
</evidence>
<dbReference type="InterPro" id="IPR002305">
    <property type="entry name" value="aa-tRNA-synth_Ic"/>
</dbReference>
<feature type="binding site" evidence="8">
    <location>
        <begin position="193"/>
        <end position="197"/>
    </location>
    <ligand>
        <name>ATP</name>
        <dbReference type="ChEBI" id="CHEBI:30616"/>
    </ligand>
</feature>
<feature type="binding site" evidence="8">
    <location>
        <begin position="17"/>
        <end position="18"/>
    </location>
    <ligand>
        <name>ATP</name>
        <dbReference type="ChEBI" id="CHEBI:30616"/>
    </ligand>
</feature>
<dbReference type="CDD" id="cd00806">
    <property type="entry name" value="TrpRS_core"/>
    <property type="match status" value="1"/>
</dbReference>
<protein>
    <recommendedName>
        <fullName evidence="8">Tryptophan--tRNA ligase</fullName>
        <ecNumber evidence="8">6.1.1.2</ecNumber>
    </recommendedName>
    <alternativeName>
        <fullName evidence="8">Tryptophanyl-tRNA synthetase</fullName>
        <shortName evidence="8">TrpRS</shortName>
    </alternativeName>
</protein>
<dbReference type="Gene3D" id="1.10.240.10">
    <property type="entry name" value="Tyrosyl-Transfer RNA Synthetase"/>
    <property type="match status" value="1"/>
</dbReference>
<evidence type="ECO:0000256" key="7">
    <source>
        <dbReference type="ARBA" id="ARBA00049929"/>
    </source>
</evidence>
<feature type="binding site" evidence="8">
    <location>
        <position position="184"/>
    </location>
    <ligand>
        <name>ATP</name>
        <dbReference type="ChEBI" id="CHEBI:30616"/>
    </ligand>
</feature>
<keyword evidence="8" id="KW-0963">Cytoplasm</keyword>
<keyword evidence="3 8" id="KW-0547">Nucleotide-binding</keyword>
<comment type="catalytic activity">
    <reaction evidence="7 8">
        <text>tRNA(Trp) + L-tryptophan + ATP = L-tryptophyl-tRNA(Trp) + AMP + diphosphate + H(+)</text>
        <dbReference type="Rhea" id="RHEA:24080"/>
        <dbReference type="Rhea" id="RHEA-COMP:9671"/>
        <dbReference type="Rhea" id="RHEA-COMP:9705"/>
        <dbReference type="ChEBI" id="CHEBI:15378"/>
        <dbReference type="ChEBI" id="CHEBI:30616"/>
        <dbReference type="ChEBI" id="CHEBI:33019"/>
        <dbReference type="ChEBI" id="CHEBI:57912"/>
        <dbReference type="ChEBI" id="CHEBI:78442"/>
        <dbReference type="ChEBI" id="CHEBI:78535"/>
        <dbReference type="ChEBI" id="CHEBI:456215"/>
        <dbReference type="EC" id="6.1.1.2"/>
    </reaction>
</comment>
<feature type="short sequence motif" description="'KMSKS' region" evidence="8">
    <location>
        <begin position="193"/>
        <end position="197"/>
    </location>
</feature>
<name>A0A0G0UAJ4_9BACT</name>
<accession>A0A0G0UAJ4</accession>
<comment type="subunit">
    <text evidence="8">Homodimer.</text>
</comment>
<evidence type="ECO:0000256" key="6">
    <source>
        <dbReference type="ARBA" id="ARBA00023146"/>
    </source>
</evidence>
<comment type="caution">
    <text evidence="10">The sequence shown here is derived from an EMBL/GenBank/DDBJ whole genome shotgun (WGS) entry which is preliminary data.</text>
</comment>
<feature type="binding site" evidence="8">
    <location>
        <begin position="9"/>
        <end position="11"/>
    </location>
    <ligand>
        <name>ATP</name>
        <dbReference type="ChEBI" id="CHEBI:30616"/>
    </ligand>
</feature>
<evidence type="ECO:0000256" key="8">
    <source>
        <dbReference type="HAMAP-Rule" id="MF_00140"/>
    </source>
</evidence>
<keyword evidence="6 8" id="KW-0030">Aminoacyl-tRNA synthetase</keyword>
<dbReference type="GO" id="GO:0004830">
    <property type="term" value="F:tryptophan-tRNA ligase activity"/>
    <property type="evidence" value="ECO:0007669"/>
    <property type="project" value="UniProtKB-UniRule"/>
</dbReference>
<feature type="short sequence motif" description="'HIGH' region" evidence="8">
    <location>
        <begin position="10"/>
        <end position="18"/>
    </location>
</feature>
<dbReference type="InterPro" id="IPR002306">
    <property type="entry name" value="Trp-tRNA-ligase"/>
</dbReference>
<dbReference type="NCBIfam" id="TIGR00233">
    <property type="entry name" value="trpS"/>
    <property type="match status" value="1"/>
</dbReference>
<dbReference type="InterPro" id="IPR050203">
    <property type="entry name" value="Trp-tRNA_synthetase"/>
</dbReference>
<dbReference type="PANTHER" id="PTHR43766:SF1">
    <property type="entry name" value="TRYPTOPHAN--TRNA LIGASE, MITOCHONDRIAL"/>
    <property type="match status" value="1"/>
</dbReference>
<dbReference type="InterPro" id="IPR001412">
    <property type="entry name" value="aa-tRNA-synth_I_CS"/>
</dbReference>
<keyword evidence="2 8" id="KW-0436">Ligase</keyword>
<reference evidence="10 11" key="1">
    <citation type="journal article" date="2015" name="Nature">
        <title>rRNA introns, odd ribosomes, and small enigmatic genomes across a large radiation of phyla.</title>
        <authorList>
            <person name="Brown C.T."/>
            <person name="Hug L.A."/>
            <person name="Thomas B.C."/>
            <person name="Sharon I."/>
            <person name="Castelle C.J."/>
            <person name="Singh A."/>
            <person name="Wilkins M.J."/>
            <person name="Williams K.H."/>
            <person name="Banfield J.F."/>
        </authorList>
    </citation>
    <scope>NUCLEOTIDE SEQUENCE [LARGE SCALE GENOMIC DNA]</scope>
</reference>
<dbReference type="EC" id="6.1.1.2" evidence="8"/>
<dbReference type="GO" id="GO:0005829">
    <property type="term" value="C:cytosol"/>
    <property type="evidence" value="ECO:0007669"/>
    <property type="project" value="TreeGrafter"/>
</dbReference>
<evidence type="ECO:0000256" key="4">
    <source>
        <dbReference type="ARBA" id="ARBA00022840"/>
    </source>
</evidence>
<dbReference type="PATRIC" id="fig|1618985.3.peg.1041"/>
<dbReference type="Proteomes" id="UP000034616">
    <property type="component" value="Unassembled WGS sequence"/>
</dbReference>
<comment type="function">
    <text evidence="8">Catalyzes the attachment of tryptophan to tRNA(Trp).</text>
</comment>
<dbReference type="EMBL" id="LCAH01000022">
    <property type="protein sequence ID" value="KKR86013.1"/>
    <property type="molecule type" value="Genomic_DNA"/>
</dbReference>
<comment type="subcellular location">
    <subcellularLocation>
        <location evidence="8">Cytoplasm</location>
    </subcellularLocation>
</comment>
<dbReference type="HAMAP" id="MF_00140_B">
    <property type="entry name" value="Trp_tRNA_synth_B"/>
    <property type="match status" value="1"/>
</dbReference>
<dbReference type="Gene3D" id="3.40.50.620">
    <property type="entry name" value="HUPs"/>
    <property type="match status" value="1"/>
</dbReference>
<evidence type="ECO:0000256" key="5">
    <source>
        <dbReference type="ARBA" id="ARBA00022917"/>
    </source>
</evidence>
<comment type="similarity">
    <text evidence="1 8 9">Belongs to the class-I aminoacyl-tRNA synthetase family.</text>
</comment>
<gene>
    <name evidence="8" type="primary">trpS</name>
    <name evidence="10" type="ORF">UU35_C0022G0008</name>
</gene>
<evidence type="ECO:0000313" key="11">
    <source>
        <dbReference type="Proteomes" id="UP000034616"/>
    </source>
</evidence>
<feature type="binding site" evidence="8">
    <location>
        <position position="133"/>
    </location>
    <ligand>
        <name>L-tryptophan</name>
        <dbReference type="ChEBI" id="CHEBI:57912"/>
    </ligand>
</feature>
<dbReference type="SUPFAM" id="SSF52374">
    <property type="entry name" value="Nucleotidylyl transferase"/>
    <property type="match status" value="1"/>
</dbReference>
<dbReference type="PROSITE" id="PS00178">
    <property type="entry name" value="AA_TRNA_LIGASE_I"/>
    <property type="match status" value="1"/>
</dbReference>
<dbReference type="InterPro" id="IPR014729">
    <property type="entry name" value="Rossmann-like_a/b/a_fold"/>
</dbReference>
<dbReference type="AlphaFoldDB" id="A0A0G0UAJ4"/>